<organism evidence="2 3">
    <name type="scientific">Podospora appendiculata</name>
    <dbReference type="NCBI Taxonomy" id="314037"/>
    <lineage>
        <taxon>Eukaryota</taxon>
        <taxon>Fungi</taxon>
        <taxon>Dikarya</taxon>
        <taxon>Ascomycota</taxon>
        <taxon>Pezizomycotina</taxon>
        <taxon>Sordariomycetes</taxon>
        <taxon>Sordariomycetidae</taxon>
        <taxon>Sordariales</taxon>
        <taxon>Podosporaceae</taxon>
        <taxon>Podospora</taxon>
    </lineage>
</organism>
<reference evidence="2" key="1">
    <citation type="journal article" date="2023" name="Mol. Phylogenet. Evol.">
        <title>Genome-scale phylogeny and comparative genomics of the fungal order Sordariales.</title>
        <authorList>
            <person name="Hensen N."/>
            <person name="Bonometti L."/>
            <person name="Westerberg I."/>
            <person name="Brannstrom I.O."/>
            <person name="Guillou S."/>
            <person name="Cros-Aarteil S."/>
            <person name="Calhoun S."/>
            <person name="Haridas S."/>
            <person name="Kuo A."/>
            <person name="Mondo S."/>
            <person name="Pangilinan J."/>
            <person name="Riley R."/>
            <person name="LaButti K."/>
            <person name="Andreopoulos B."/>
            <person name="Lipzen A."/>
            <person name="Chen C."/>
            <person name="Yan M."/>
            <person name="Daum C."/>
            <person name="Ng V."/>
            <person name="Clum A."/>
            <person name="Steindorff A."/>
            <person name="Ohm R.A."/>
            <person name="Martin F."/>
            <person name="Silar P."/>
            <person name="Natvig D.O."/>
            <person name="Lalanne C."/>
            <person name="Gautier V."/>
            <person name="Ament-Velasquez S.L."/>
            <person name="Kruys A."/>
            <person name="Hutchinson M.I."/>
            <person name="Powell A.J."/>
            <person name="Barry K."/>
            <person name="Miller A.N."/>
            <person name="Grigoriev I.V."/>
            <person name="Debuchy R."/>
            <person name="Gladieux P."/>
            <person name="Hiltunen Thoren M."/>
            <person name="Johannesson H."/>
        </authorList>
    </citation>
    <scope>NUCLEOTIDE SEQUENCE</scope>
    <source>
        <strain evidence="2">CBS 314.62</strain>
    </source>
</reference>
<evidence type="ECO:0000256" key="1">
    <source>
        <dbReference type="SAM" id="MobiDB-lite"/>
    </source>
</evidence>
<dbReference type="AlphaFoldDB" id="A0AAE0XBI4"/>
<keyword evidence="3" id="KW-1185">Reference proteome</keyword>
<dbReference type="EMBL" id="JAULSO010000002">
    <property type="protein sequence ID" value="KAK3689189.1"/>
    <property type="molecule type" value="Genomic_DNA"/>
</dbReference>
<reference evidence="2" key="2">
    <citation type="submission" date="2023-06" db="EMBL/GenBank/DDBJ databases">
        <authorList>
            <consortium name="Lawrence Berkeley National Laboratory"/>
            <person name="Haridas S."/>
            <person name="Hensen N."/>
            <person name="Bonometti L."/>
            <person name="Westerberg I."/>
            <person name="Brannstrom I.O."/>
            <person name="Guillou S."/>
            <person name="Cros-Aarteil S."/>
            <person name="Calhoun S."/>
            <person name="Kuo A."/>
            <person name="Mondo S."/>
            <person name="Pangilinan J."/>
            <person name="Riley R."/>
            <person name="Labutti K."/>
            <person name="Andreopoulos B."/>
            <person name="Lipzen A."/>
            <person name="Chen C."/>
            <person name="Yanf M."/>
            <person name="Daum C."/>
            <person name="Ng V."/>
            <person name="Clum A."/>
            <person name="Steindorff A."/>
            <person name="Ohm R."/>
            <person name="Martin F."/>
            <person name="Silar P."/>
            <person name="Natvig D."/>
            <person name="Lalanne C."/>
            <person name="Gautier V."/>
            <person name="Ament-Velasquez S.L."/>
            <person name="Kruys A."/>
            <person name="Hutchinson M.I."/>
            <person name="Powell A.J."/>
            <person name="Barry K."/>
            <person name="Miller A.N."/>
            <person name="Grigoriev I.V."/>
            <person name="Debuchy R."/>
            <person name="Gladieux P."/>
            <person name="Thoren M.H."/>
            <person name="Johannesson H."/>
        </authorList>
    </citation>
    <scope>NUCLEOTIDE SEQUENCE</scope>
    <source>
        <strain evidence="2">CBS 314.62</strain>
    </source>
</reference>
<evidence type="ECO:0000313" key="3">
    <source>
        <dbReference type="Proteomes" id="UP001270362"/>
    </source>
</evidence>
<protein>
    <submittedName>
        <fullName evidence="2">Uncharacterized protein</fullName>
    </submittedName>
</protein>
<proteinExistence type="predicted"/>
<feature type="region of interest" description="Disordered" evidence="1">
    <location>
        <begin position="218"/>
        <end position="259"/>
    </location>
</feature>
<accession>A0AAE0XBI4</accession>
<name>A0AAE0XBI4_9PEZI</name>
<sequence>MVEDPEQAVFNIRQHGDDRRIGRRLTLRQKPIWDSAEALKDFQQSPICGEFLRSLGFDDNEASRGPLLVSFQWDCGFCMGDKIEFLDDLWGRITLIKLHIPYDAGAAADREAFRDTLRNAYNDTFGGWMPPGCKDLAGPPAIQFHAYAYVDDDDDDGPGQQEEATDSRRVTVCYVFFRWNVNGASSEREEASFREPGAHEIWAGRVAMAMPPVETWEQERWDIEVAPPVVVSDTKEGDQDGSEESGEESDEESDQELVS</sequence>
<evidence type="ECO:0000313" key="2">
    <source>
        <dbReference type="EMBL" id="KAK3689189.1"/>
    </source>
</evidence>
<dbReference type="Proteomes" id="UP001270362">
    <property type="component" value="Unassembled WGS sequence"/>
</dbReference>
<feature type="compositionally biased region" description="Acidic residues" evidence="1">
    <location>
        <begin position="239"/>
        <end position="259"/>
    </location>
</feature>
<comment type="caution">
    <text evidence="2">The sequence shown here is derived from an EMBL/GenBank/DDBJ whole genome shotgun (WGS) entry which is preliminary data.</text>
</comment>
<gene>
    <name evidence="2" type="ORF">B0T22DRAFT_440681</name>
</gene>